<evidence type="ECO:0000256" key="8">
    <source>
        <dbReference type="ARBA" id="ARBA00022475"/>
    </source>
</evidence>
<evidence type="ECO:0000256" key="7">
    <source>
        <dbReference type="ARBA" id="ARBA00012438"/>
    </source>
</evidence>
<comment type="cofactor">
    <cofactor evidence="2">
        <name>Cu cation</name>
        <dbReference type="ChEBI" id="CHEBI:23378"/>
    </cofactor>
</comment>
<dbReference type="GO" id="GO:0000155">
    <property type="term" value="F:phosphorelay sensor kinase activity"/>
    <property type="evidence" value="ECO:0007669"/>
    <property type="project" value="InterPro"/>
</dbReference>
<feature type="modified residue" description="Phosphohistidine" evidence="23">
    <location>
        <position position="1288"/>
    </location>
</feature>
<dbReference type="CDD" id="cd00156">
    <property type="entry name" value="REC"/>
    <property type="match status" value="1"/>
</dbReference>
<dbReference type="Pfam" id="PF01590">
    <property type="entry name" value="GAF"/>
    <property type="match status" value="2"/>
</dbReference>
<evidence type="ECO:0000256" key="5">
    <source>
        <dbReference type="ARBA" id="ARBA00006402"/>
    </source>
</evidence>
<keyword evidence="18" id="KW-0186">Copper</keyword>
<comment type="caution">
    <text evidence="31">The sequence shown here is derived from an EMBL/GenBank/DDBJ whole genome shotgun (WGS) entry which is preliminary data.</text>
</comment>
<dbReference type="InterPro" id="IPR003594">
    <property type="entry name" value="HATPase_dom"/>
</dbReference>
<evidence type="ECO:0000256" key="3">
    <source>
        <dbReference type="ARBA" id="ARBA00004477"/>
    </source>
</evidence>
<evidence type="ECO:0000256" key="21">
    <source>
        <dbReference type="ARBA" id="ARBA00023157"/>
    </source>
</evidence>
<evidence type="ECO:0000256" key="10">
    <source>
        <dbReference type="ARBA" id="ARBA00022679"/>
    </source>
</evidence>
<evidence type="ECO:0000256" key="13">
    <source>
        <dbReference type="ARBA" id="ARBA00022745"/>
    </source>
</evidence>
<dbReference type="PROSITE" id="PS50112">
    <property type="entry name" value="PAS"/>
    <property type="match status" value="1"/>
</dbReference>
<keyword evidence="16" id="KW-0067">ATP-binding</keyword>
<proteinExistence type="inferred from homology"/>
<dbReference type="InterPro" id="IPR058544">
    <property type="entry name" value="ETR1_N"/>
</dbReference>
<dbReference type="PRINTS" id="PR00344">
    <property type="entry name" value="BCTRLSENSOR"/>
</dbReference>
<keyword evidence="32" id="KW-1185">Reference proteome</keyword>
<dbReference type="SUPFAM" id="SSF47384">
    <property type="entry name" value="Homodimeric domain of signal transducing histidine kinase"/>
    <property type="match status" value="1"/>
</dbReference>
<dbReference type="SMART" id="SM00065">
    <property type="entry name" value="GAF"/>
    <property type="match status" value="2"/>
</dbReference>
<gene>
    <name evidence="31" type="ORF">H6G06_22070</name>
</gene>
<evidence type="ECO:0000256" key="24">
    <source>
        <dbReference type="PROSITE-ProRule" id="PRU00169"/>
    </source>
</evidence>
<dbReference type="InterPro" id="IPR036890">
    <property type="entry name" value="HATPase_C_sf"/>
</dbReference>
<evidence type="ECO:0000256" key="20">
    <source>
        <dbReference type="ARBA" id="ARBA00023136"/>
    </source>
</evidence>
<dbReference type="Proteomes" id="UP000662185">
    <property type="component" value="Unassembled WGS sequence"/>
</dbReference>
<evidence type="ECO:0000259" key="29">
    <source>
        <dbReference type="PROSITE" id="PS50112"/>
    </source>
</evidence>
<dbReference type="Gene3D" id="3.30.450.40">
    <property type="match status" value="2"/>
</dbReference>
<dbReference type="InterPro" id="IPR008207">
    <property type="entry name" value="Sig_transdc_His_kin_Hpt_dom"/>
</dbReference>
<evidence type="ECO:0000256" key="11">
    <source>
        <dbReference type="ARBA" id="ARBA00022692"/>
    </source>
</evidence>
<dbReference type="PROSITE" id="PS50894">
    <property type="entry name" value="HPT"/>
    <property type="match status" value="1"/>
</dbReference>
<dbReference type="Gene3D" id="3.30.450.20">
    <property type="entry name" value="PAS domain"/>
    <property type="match status" value="1"/>
</dbReference>
<dbReference type="GO" id="GO:0005524">
    <property type="term" value="F:ATP binding"/>
    <property type="evidence" value="ECO:0007669"/>
    <property type="project" value="UniProtKB-KW"/>
</dbReference>
<evidence type="ECO:0000256" key="17">
    <source>
        <dbReference type="ARBA" id="ARBA00022989"/>
    </source>
</evidence>
<evidence type="ECO:0000259" key="30">
    <source>
        <dbReference type="PROSITE" id="PS50894"/>
    </source>
</evidence>
<comment type="catalytic activity">
    <reaction evidence="1">
        <text>ATP + protein L-histidine = ADP + protein N-phospho-L-histidine.</text>
        <dbReference type="EC" id="2.7.13.3"/>
    </reaction>
</comment>
<dbReference type="SMART" id="SM00448">
    <property type="entry name" value="REC"/>
    <property type="match status" value="2"/>
</dbReference>
<dbReference type="SMART" id="SM00387">
    <property type="entry name" value="HATPase_c"/>
    <property type="match status" value="1"/>
</dbReference>
<evidence type="ECO:0000256" key="18">
    <source>
        <dbReference type="ARBA" id="ARBA00023008"/>
    </source>
</evidence>
<dbReference type="Gene3D" id="3.30.565.10">
    <property type="entry name" value="Histidine kinase-like ATPase, C-terminal domain"/>
    <property type="match status" value="1"/>
</dbReference>
<feature type="domain" description="Response regulatory" evidence="28">
    <location>
        <begin position="1078"/>
        <end position="1194"/>
    </location>
</feature>
<keyword evidence="9 24" id="KW-0597">Phosphoprotein</keyword>
<keyword evidence="17 26" id="KW-1133">Transmembrane helix</keyword>
<dbReference type="CDD" id="cd17546">
    <property type="entry name" value="REC_hyHK_CKI1_RcsC-like"/>
    <property type="match status" value="1"/>
</dbReference>
<feature type="transmembrane region" description="Helical" evidence="26">
    <location>
        <begin position="30"/>
        <end position="53"/>
    </location>
</feature>
<keyword evidence="13" id="KW-0936">Ethylene signaling pathway</keyword>
<keyword evidence="11 26" id="KW-0812">Transmembrane</keyword>
<dbReference type="Pfam" id="PF01627">
    <property type="entry name" value="Hpt"/>
    <property type="match status" value="1"/>
</dbReference>
<keyword evidence="21" id="KW-1015">Disulfide bond</keyword>
<evidence type="ECO:0000259" key="28">
    <source>
        <dbReference type="PROSITE" id="PS50110"/>
    </source>
</evidence>
<keyword evidence="19" id="KW-0902">Two-component regulatory system</keyword>
<dbReference type="RefSeq" id="WP_190564092.1">
    <property type="nucleotide sequence ID" value="NZ_JACJQU010000018.1"/>
</dbReference>
<evidence type="ECO:0000256" key="1">
    <source>
        <dbReference type="ARBA" id="ARBA00000085"/>
    </source>
</evidence>
<keyword evidence="10" id="KW-0808">Transferase</keyword>
<dbReference type="FunFam" id="1.10.287.130:FF:000004">
    <property type="entry name" value="Ethylene receptor 1"/>
    <property type="match status" value="1"/>
</dbReference>
<comment type="similarity">
    <text evidence="6">Belongs to the ethylene receptor family.</text>
</comment>
<evidence type="ECO:0000256" key="26">
    <source>
        <dbReference type="SAM" id="Phobius"/>
    </source>
</evidence>
<dbReference type="GO" id="GO:0005886">
    <property type="term" value="C:plasma membrane"/>
    <property type="evidence" value="ECO:0007669"/>
    <property type="project" value="UniProtKB-SubCell"/>
</dbReference>
<evidence type="ECO:0000256" key="15">
    <source>
        <dbReference type="ARBA" id="ARBA00022824"/>
    </source>
</evidence>
<feature type="domain" description="HPt" evidence="30">
    <location>
        <begin position="1249"/>
        <end position="1342"/>
    </location>
</feature>
<feature type="transmembrane region" description="Helical" evidence="26">
    <location>
        <begin position="99"/>
        <end position="120"/>
    </location>
</feature>
<evidence type="ECO:0000256" key="12">
    <source>
        <dbReference type="ARBA" id="ARBA00022741"/>
    </source>
</evidence>
<evidence type="ECO:0000256" key="6">
    <source>
        <dbReference type="ARBA" id="ARBA00009842"/>
    </source>
</evidence>
<dbReference type="PROSITE" id="PS50109">
    <property type="entry name" value="HIS_KIN"/>
    <property type="match status" value="1"/>
</dbReference>
<dbReference type="InterPro" id="IPR001789">
    <property type="entry name" value="Sig_transdc_resp-reg_receiver"/>
</dbReference>
<keyword evidence="12" id="KW-0547">Nucleotide-binding</keyword>
<dbReference type="Pfam" id="PF02518">
    <property type="entry name" value="HATPase_c"/>
    <property type="match status" value="1"/>
</dbReference>
<evidence type="ECO:0000259" key="27">
    <source>
        <dbReference type="PROSITE" id="PS50109"/>
    </source>
</evidence>
<evidence type="ECO:0000256" key="22">
    <source>
        <dbReference type="ARBA" id="ARBA00074306"/>
    </source>
</evidence>
<dbReference type="Pfam" id="PF25487">
    <property type="entry name" value="ETR1_N"/>
    <property type="match status" value="1"/>
</dbReference>
<comment type="similarity">
    <text evidence="5">In the N-terminal section; belongs to the phytochrome family.</text>
</comment>
<dbReference type="InterPro" id="IPR000014">
    <property type="entry name" value="PAS"/>
</dbReference>
<feature type="modified residue" description="4-aspartylphosphate" evidence="24">
    <location>
        <position position="985"/>
    </location>
</feature>
<dbReference type="InterPro" id="IPR003018">
    <property type="entry name" value="GAF"/>
</dbReference>
<evidence type="ECO:0000256" key="19">
    <source>
        <dbReference type="ARBA" id="ARBA00023012"/>
    </source>
</evidence>
<dbReference type="InterPro" id="IPR011006">
    <property type="entry name" value="CheY-like_superfamily"/>
</dbReference>
<dbReference type="Gene3D" id="3.40.50.2300">
    <property type="match status" value="2"/>
</dbReference>
<name>A0A927A438_9NOST</name>
<dbReference type="CDD" id="cd16922">
    <property type="entry name" value="HATPase_EvgS-ArcB-TorS-like"/>
    <property type="match status" value="1"/>
</dbReference>
<dbReference type="SUPFAM" id="SSF52172">
    <property type="entry name" value="CheY-like"/>
    <property type="match status" value="2"/>
</dbReference>
<dbReference type="InterPro" id="IPR003661">
    <property type="entry name" value="HisK_dim/P_dom"/>
</dbReference>
<evidence type="ECO:0000256" key="14">
    <source>
        <dbReference type="ARBA" id="ARBA00022777"/>
    </source>
</evidence>
<organism evidence="31 32">
    <name type="scientific">Anabaena sphaerica FACHB-251</name>
    <dbReference type="NCBI Taxonomy" id="2692883"/>
    <lineage>
        <taxon>Bacteria</taxon>
        <taxon>Bacillati</taxon>
        <taxon>Cyanobacteriota</taxon>
        <taxon>Cyanophyceae</taxon>
        <taxon>Nostocales</taxon>
        <taxon>Nostocaceae</taxon>
        <taxon>Anabaena</taxon>
    </lineage>
</organism>
<dbReference type="SUPFAM" id="SSF47226">
    <property type="entry name" value="Histidine-containing phosphotransfer domain, HPT domain"/>
    <property type="match status" value="1"/>
</dbReference>
<comment type="subcellular location">
    <subcellularLocation>
        <location evidence="4">Cell membrane</location>
        <topology evidence="4">Multi-pass membrane protein</topology>
    </subcellularLocation>
    <subcellularLocation>
        <location evidence="3">Endoplasmic reticulum membrane</location>
        <topology evidence="3">Multi-pass membrane protein</topology>
    </subcellularLocation>
</comment>
<feature type="coiled-coil region" evidence="25">
    <location>
        <begin position="651"/>
        <end position="688"/>
    </location>
</feature>
<dbReference type="InterPro" id="IPR004358">
    <property type="entry name" value="Sig_transdc_His_kin-like_C"/>
</dbReference>
<dbReference type="SUPFAM" id="SSF55781">
    <property type="entry name" value="GAF domain-like"/>
    <property type="match status" value="2"/>
</dbReference>
<protein>
    <recommendedName>
        <fullName evidence="22">Circadian input-output histidine kinase CikA</fullName>
        <ecNumber evidence="7">2.7.13.3</ecNumber>
    </recommendedName>
</protein>
<sequence length="1344" mass="151946">MLNFFNNLFLITMFVPHGQCYLWKQDLVSLHIISDGLIALAYFSIPLVILEFIKQRPDLPFRSIFALFGAFIISCGTTHLIAIWTLWYPYYWLSGTIKAIAALISCYTAIELIHLIPIAISLPSPKQLEQINKELHNEIRERQHIETEFRELNAELENRVELRTEALSVANEQLHAEIAVRKQAEIKLRATTSQMTALIENLQAGVLVENESNQIVLINQEFCNMFGIQDLPEDWIGVNGTKFTAEKKELFAEPENFLEQVSRIKSDGRVVVDELMIADGRILERYYIPIFPEENYCGHLWKYRDITERKISELELKQSEAALRILYEVASQNLDFESRFQGFLALGCQTFDMELGILGHIDDNQCYHVLLAQTPDNSLQSGDTFDIRQTFCNEVINTDAPITIIHAGASEWCKHPAYQIFKIEAYIGIRIMIGGKLYGALSFSSRKPRQKPFKSGEKELLMLMAQWVGSELARQQAETALQQQFNRTLLLKQITEEIRQSLNTQKIFQITANQISQAFQVNCCLIHSYIADPIPRIIVVAEHLDIGYESLLNLEIFIPGNLYGEVMITQDQAIASEDVYADPLLKTMEPMCREIGLKSMLAIRTSYQGEPNGAISLHQCDRFRSWTQDEIELLEAVAAQVGIAISQADLLEQEKQQRQELTVKNSALEQAKRQAESANKAKSEFLAMMSHEIRTPMNAVIGMTGLLLDTNLDSQQRDFVTTIRSSGDALLSIINDILDFSKIESDQLDLEAQPFSLRNCVEESLDLLAPQAAAKRIELIYLLTPQTPNIIIGDITRLRQILVNLLSNAVKFTNRGEVIVTVTAKQLATATPEQTFPLYEIEFAIKDTGIGIAPEKIDRLFKPFSQVDSSMTRKYGGTGLGLVISNRLSEIMGGKMWVESQIDRGSTFHFTITVPTDPHSEPINFINSANQLNGKQLLILENHPVHRQFLTMQAESWGMLVRTVKSAAEVLSCLQKEQFDITIIDMQFAEIDSLALAREIRQQPNAHTLPLLLLKDINQPEEDPDTPREGIAFLNKPIKQSQLYNSLLNLINQQPIKFSRVDKNAVQTFPYLGDLPIRILVAEDHPVNLKMVTLVLAKLGLRADVAGNGLEVLSALHRQSYDVILMDVQMPEMDGLEATKQIRMWHWDEQPRIIAMTANAMQGDKEICLEAGMDDYISKPIRLEELVRVLTQCPLDCKKSLNKQSFFNIYHPELKQEVKPVEKLAASSPDAAIDLRILQSVRDMAGEDATVFLSELMNTYLREAEKLLVALSVAIKQADTITIKQLAHKFKSSSASVGAIQLSNLCKNMETLNQNGTIDQCPKILQQMETEYEKVKLALQMECS</sequence>
<feature type="domain" description="Histidine kinase" evidence="27">
    <location>
        <begin position="688"/>
        <end position="916"/>
    </location>
</feature>
<dbReference type="PANTHER" id="PTHR45339:SF1">
    <property type="entry name" value="HYBRID SIGNAL TRANSDUCTION HISTIDINE KINASE J"/>
    <property type="match status" value="1"/>
</dbReference>
<evidence type="ECO:0000256" key="25">
    <source>
        <dbReference type="SAM" id="Coils"/>
    </source>
</evidence>
<dbReference type="SMART" id="SM00388">
    <property type="entry name" value="HisKA"/>
    <property type="match status" value="1"/>
</dbReference>
<feature type="coiled-coil region" evidence="25">
    <location>
        <begin position="128"/>
        <end position="201"/>
    </location>
</feature>
<dbReference type="InterPro" id="IPR005467">
    <property type="entry name" value="His_kinase_dom"/>
</dbReference>
<feature type="transmembrane region" description="Helical" evidence="26">
    <location>
        <begin position="65"/>
        <end position="87"/>
    </location>
</feature>
<dbReference type="Pfam" id="PF13188">
    <property type="entry name" value="PAS_8"/>
    <property type="match status" value="1"/>
</dbReference>
<evidence type="ECO:0000256" key="9">
    <source>
        <dbReference type="ARBA" id="ARBA00022553"/>
    </source>
</evidence>
<dbReference type="InterPro" id="IPR035965">
    <property type="entry name" value="PAS-like_dom_sf"/>
</dbReference>
<evidence type="ECO:0000256" key="23">
    <source>
        <dbReference type="PROSITE-ProRule" id="PRU00110"/>
    </source>
</evidence>
<evidence type="ECO:0000256" key="2">
    <source>
        <dbReference type="ARBA" id="ARBA00001935"/>
    </source>
</evidence>
<dbReference type="Pfam" id="PF00512">
    <property type="entry name" value="HisKA"/>
    <property type="match status" value="1"/>
</dbReference>
<feature type="modified residue" description="4-aspartylphosphate" evidence="24">
    <location>
        <position position="1127"/>
    </location>
</feature>
<keyword evidence="20 26" id="KW-0472">Membrane</keyword>
<feature type="domain" description="Response regulatory" evidence="28">
    <location>
        <begin position="936"/>
        <end position="1051"/>
    </location>
</feature>
<accession>A0A927A438</accession>
<dbReference type="PANTHER" id="PTHR45339">
    <property type="entry name" value="HYBRID SIGNAL TRANSDUCTION HISTIDINE KINASE J"/>
    <property type="match status" value="1"/>
</dbReference>
<dbReference type="Gene3D" id="1.20.120.160">
    <property type="entry name" value="HPT domain"/>
    <property type="match status" value="1"/>
</dbReference>
<dbReference type="SUPFAM" id="SSF55874">
    <property type="entry name" value="ATPase domain of HSP90 chaperone/DNA topoisomerase II/histidine kinase"/>
    <property type="match status" value="1"/>
</dbReference>
<reference evidence="32" key="1">
    <citation type="journal article" date="2020" name="ISME J.">
        <title>Comparative genomics reveals insights into cyanobacterial evolution and habitat adaptation.</title>
        <authorList>
            <person name="Chen M.Y."/>
            <person name="Teng W.K."/>
            <person name="Zhao L."/>
            <person name="Hu C.X."/>
            <person name="Zhou Y.K."/>
            <person name="Han B.P."/>
            <person name="Song L.R."/>
            <person name="Shu W.S."/>
        </authorList>
    </citation>
    <scope>NUCLEOTIDE SEQUENCE [LARGE SCALE GENOMIC DNA]</scope>
    <source>
        <strain evidence="32">FACHB-251</strain>
    </source>
</reference>
<dbReference type="InterPro" id="IPR029016">
    <property type="entry name" value="GAF-like_dom_sf"/>
</dbReference>
<dbReference type="SUPFAM" id="SSF55785">
    <property type="entry name" value="PYP-like sensor domain (PAS domain)"/>
    <property type="match status" value="1"/>
</dbReference>
<evidence type="ECO:0000256" key="4">
    <source>
        <dbReference type="ARBA" id="ARBA00004651"/>
    </source>
</evidence>
<dbReference type="PROSITE" id="PS50110">
    <property type="entry name" value="RESPONSE_REGULATORY"/>
    <property type="match status" value="2"/>
</dbReference>
<dbReference type="InterPro" id="IPR036641">
    <property type="entry name" value="HPT_dom_sf"/>
</dbReference>
<feature type="domain" description="PAS" evidence="29">
    <location>
        <begin position="191"/>
        <end position="229"/>
    </location>
</feature>
<dbReference type="Pfam" id="PF00072">
    <property type="entry name" value="Response_reg"/>
    <property type="match status" value="2"/>
</dbReference>
<dbReference type="InterPro" id="IPR036097">
    <property type="entry name" value="HisK_dim/P_sf"/>
</dbReference>
<evidence type="ECO:0000313" key="32">
    <source>
        <dbReference type="Proteomes" id="UP000662185"/>
    </source>
</evidence>
<dbReference type="EMBL" id="JACJQU010000018">
    <property type="protein sequence ID" value="MBD2296090.1"/>
    <property type="molecule type" value="Genomic_DNA"/>
</dbReference>
<keyword evidence="25" id="KW-0175">Coiled coil</keyword>
<evidence type="ECO:0000313" key="31">
    <source>
        <dbReference type="EMBL" id="MBD2296090.1"/>
    </source>
</evidence>
<evidence type="ECO:0000256" key="16">
    <source>
        <dbReference type="ARBA" id="ARBA00022840"/>
    </source>
</evidence>
<keyword evidence="15" id="KW-0256">Endoplasmic reticulum</keyword>
<dbReference type="SMART" id="SM00073">
    <property type="entry name" value="HPT"/>
    <property type="match status" value="1"/>
</dbReference>
<dbReference type="FunFam" id="3.30.565.10:FF:000010">
    <property type="entry name" value="Sensor histidine kinase RcsC"/>
    <property type="match status" value="1"/>
</dbReference>
<dbReference type="EC" id="2.7.13.3" evidence="7"/>
<dbReference type="Gene3D" id="1.10.287.130">
    <property type="match status" value="1"/>
</dbReference>
<keyword evidence="8" id="KW-1003">Cell membrane</keyword>
<dbReference type="CDD" id="cd00082">
    <property type="entry name" value="HisKA"/>
    <property type="match status" value="1"/>
</dbReference>
<keyword evidence="14" id="KW-0418">Kinase</keyword>